<gene>
    <name evidence="1" type="ORF">WN944_009391</name>
</gene>
<dbReference type="PANTHER" id="PTHR31170:SF17">
    <property type="match status" value="1"/>
</dbReference>
<dbReference type="InterPro" id="IPR004158">
    <property type="entry name" value="DUF247_pln"/>
</dbReference>
<dbReference type="PANTHER" id="PTHR31170">
    <property type="entry name" value="BNAC04G53230D PROTEIN"/>
    <property type="match status" value="1"/>
</dbReference>
<comment type="caution">
    <text evidence="1">The sequence shown here is derived from an EMBL/GenBank/DDBJ whole genome shotgun (WGS) entry which is preliminary data.</text>
</comment>
<organism evidence="1 2">
    <name type="scientific">Citrus x changshan-huyou</name>
    <dbReference type="NCBI Taxonomy" id="2935761"/>
    <lineage>
        <taxon>Eukaryota</taxon>
        <taxon>Viridiplantae</taxon>
        <taxon>Streptophyta</taxon>
        <taxon>Embryophyta</taxon>
        <taxon>Tracheophyta</taxon>
        <taxon>Spermatophyta</taxon>
        <taxon>Magnoliopsida</taxon>
        <taxon>eudicotyledons</taxon>
        <taxon>Gunneridae</taxon>
        <taxon>Pentapetalae</taxon>
        <taxon>rosids</taxon>
        <taxon>malvids</taxon>
        <taxon>Sapindales</taxon>
        <taxon>Rutaceae</taxon>
        <taxon>Aurantioideae</taxon>
        <taxon>Citrus</taxon>
    </lineage>
</organism>
<keyword evidence="2" id="KW-1185">Reference proteome</keyword>
<evidence type="ECO:0000313" key="1">
    <source>
        <dbReference type="EMBL" id="KAK9220967.1"/>
    </source>
</evidence>
<sequence>MYSIDHASIDIKLADSLSRKFKTLHDPSSEECCIYRVPQSRRCLYPRDYTPQIVSIGPLHHGNEELKDMENNKIVYLRYFFERTKPSQPRDRSEFNYQNIPGAKELHQAGVKFESRPRSQNLLNIKFNNGILVIPLFTAFGSRTECLYRNLLAFENVHGCPPYFNDYVAIIRDVKYPIMDG</sequence>
<dbReference type="EMBL" id="JBCGBO010000002">
    <property type="protein sequence ID" value="KAK9220967.1"/>
    <property type="molecule type" value="Genomic_DNA"/>
</dbReference>
<evidence type="ECO:0000313" key="2">
    <source>
        <dbReference type="Proteomes" id="UP001428341"/>
    </source>
</evidence>
<dbReference type="Proteomes" id="UP001428341">
    <property type="component" value="Unassembled WGS sequence"/>
</dbReference>
<proteinExistence type="predicted"/>
<accession>A0AAP0MV47</accession>
<dbReference type="Pfam" id="PF03140">
    <property type="entry name" value="DUF247"/>
    <property type="match status" value="2"/>
</dbReference>
<reference evidence="1 2" key="1">
    <citation type="submission" date="2024-05" db="EMBL/GenBank/DDBJ databases">
        <title>Haplotype-resolved chromosome-level genome assembly of Huyou (Citrus changshanensis).</title>
        <authorList>
            <person name="Miao C."/>
            <person name="Chen W."/>
            <person name="Wu Y."/>
            <person name="Wang L."/>
            <person name="Zhao S."/>
            <person name="Grierson D."/>
            <person name="Xu C."/>
            <person name="Chen K."/>
        </authorList>
    </citation>
    <scope>NUCLEOTIDE SEQUENCE [LARGE SCALE GENOMIC DNA]</scope>
    <source>
        <strain evidence="1">01-14</strain>
        <tissue evidence="1">Leaf</tissue>
    </source>
</reference>
<protein>
    <submittedName>
        <fullName evidence="1">Uncharacterized protein</fullName>
    </submittedName>
</protein>
<dbReference type="AlphaFoldDB" id="A0AAP0MV47"/>
<name>A0AAP0MV47_9ROSI</name>